<dbReference type="InterPro" id="IPR015655">
    <property type="entry name" value="PP2C"/>
</dbReference>
<keyword evidence="6" id="KW-0378">Hydrolase</keyword>
<feature type="domain" description="PPM-type phosphatase" evidence="13">
    <location>
        <begin position="76"/>
        <end position="396"/>
    </location>
</feature>
<evidence type="ECO:0000259" key="13">
    <source>
        <dbReference type="PROSITE" id="PS51746"/>
    </source>
</evidence>
<comment type="catalytic activity">
    <reaction evidence="11">
        <text>O-phospho-L-threonyl-[protein] + H2O = L-threonyl-[protein] + phosphate</text>
        <dbReference type="Rhea" id="RHEA:47004"/>
        <dbReference type="Rhea" id="RHEA-COMP:11060"/>
        <dbReference type="Rhea" id="RHEA-COMP:11605"/>
        <dbReference type="ChEBI" id="CHEBI:15377"/>
        <dbReference type="ChEBI" id="CHEBI:30013"/>
        <dbReference type="ChEBI" id="CHEBI:43474"/>
        <dbReference type="ChEBI" id="CHEBI:61977"/>
        <dbReference type="EC" id="3.1.3.16"/>
    </reaction>
</comment>
<keyword evidence="5" id="KW-0479">Metal-binding</keyword>
<comment type="caution">
    <text evidence="14">The sequence shown here is derived from an EMBL/GenBank/DDBJ whole genome shotgun (WGS) entry which is preliminary data.</text>
</comment>
<feature type="region of interest" description="Disordered" evidence="12">
    <location>
        <begin position="405"/>
        <end position="475"/>
    </location>
</feature>
<dbReference type="Gene3D" id="3.60.40.10">
    <property type="entry name" value="PPM-type phosphatase domain"/>
    <property type="match status" value="1"/>
</dbReference>
<evidence type="ECO:0000256" key="1">
    <source>
        <dbReference type="ARBA" id="ARBA00001936"/>
    </source>
</evidence>
<dbReference type="GO" id="GO:0004722">
    <property type="term" value="F:protein serine/threonine phosphatase activity"/>
    <property type="evidence" value="ECO:0007669"/>
    <property type="project" value="UniProtKB-EC"/>
</dbReference>
<dbReference type="SUPFAM" id="SSF81606">
    <property type="entry name" value="PP2C-like"/>
    <property type="match status" value="1"/>
</dbReference>
<dbReference type="Pfam" id="PF00481">
    <property type="entry name" value="PP2C"/>
    <property type="match status" value="1"/>
</dbReference>
<dbReference type="SMART" id="SM00332">
    <property type="entry name" value="PP2Cc"/>
    <property type="match status" value="1"/>
</dbReference>
<keyword evidence="9" id="KW-0464">Manganese</keyword>
<dbReference type="PANTHER" id="PTHR47992">
    <property type="entry name" value="PROTEIN PHOSPHATASE"/>
    <property type="match status" value="1"/>
</dbReference>
<dbReference type="EC" id="3.1.3.16" evidence="4"/>
<evidence type="ECO:0000256" key="10">
    <source>
        <dbReference type="ARBA" id="ARBA00047761"/>
    </source>
</evidence>
<comment type="cofactor">
    <cofactor evidence="1">
        <name>Mn(2+)</name>
        <dbReference type="ChEBI" id="CHEBI:29035"/>
    </cofactor>
</comment>
<evidence type="ECO:0000256" key="6">
    <source>
        <dbReference type="ARBA" id="ARBA00022801"/>
    </source>
</evidence>
<feature type="compositionally biased region" description="Basic and acidic residues" evidence="12">
    <location>
        <begin position="411"/>
        <end position="421"/>
    </location>
</feature>
<dbReference type="InterPro" id="IPR036457">
    <property type="entry name" value="PPM-type-like_dom_sf"/>
</dbReference>
<organism evidence="14 15">
    <name type="scientific">Phtheirospermum japonicum</name>
    <dbReference type="NCBI Taxonomy" id="374723"/>
    <lineage>
        <taxon>Eukaryota</taxon>
        <taxon>Viridiplantae</taxon>
        <taxon>Streptophyta</taxon>
        <taxon>Embryophyta</taxon>
        <taxon>Tracheophyta</taxon>
        <taxon>Spermatophyta</taxon>
        <taxon>Magnoliopsida</taxon>
        <taxon>eudicotyledons</taxon>
        <taxon>Gunneridae</taxon>
        <taxon>Pentapetalae</taxon>
        <taxon>asterids</taxon>
        <taxon>lamiids</taxon>
        <taxon>Lamiales</taxon>
        <taxon>Orobanchaceae</taxon>
        <taxon>Orobanchaceae incertae sedis</taxon>
        <taxon>Phtheirospermum</taxon>
    </lineage>
</organism>
<proteinExistence type="inferred from homology"/>
<evidence type="ECO:0000256" key="9">
    <source>
        <dbReference type="ARBA" id="ARBA00023211"/>
    </source>
</evidence>
<name>A0A830BV04_9LAMI</name>
<keyword evidence="15" id="KW-1185">Reference proteome</keyword>
<evidence type="ECO:0000256" key="12">
    <source>
        <dbReference type="SAM" id="MobiDB-lite"/>
    </source>
</evidence>
<evidence type="ECO:0000313" key="14">
    <source>
        <dbReference type="EMBL" id="GFP90606.1"/>
    </source>
</evidence>
<comment type="cofactor">
    <cofactor evidence="2">
        <name>Mg(2+)</name>
        <dbReference type="ChEBI" id="CHEBI:18420"/>
    </cofactor>
</comment>
<dbReference type="OrthoDB" id="10264738at2759"/>
<dbReference type="EMBL" id="BMAC01000222">
    <property type="protein sequence ID" value="GFP90606.1"/>
    <property type="molecule type" value="Genomic_DNA"/>
</dbReference>
<accession>A0A830BV04</accession>
<comment type="catalytic activity">
    <reaction evidence="10">
        <text>O-phospho-L-seryl-[protein] + H2O = L-seryl-[protein] + phosphate</text>
        <dbReference type="Rhea" id="RHEA:20629"/>
        <dbReference type="Rhea" id="RHEA-COMP:9863"/>
        <dbReference type="Rhea" id="RHEA-COMP:11604"/>
        <dbReference type="ChEBI" id="CHEBI:15377"/>
        <dbReference type="ChEBI" id="CHEBI:29999"/>
        <dbReference type="ChEBI" id="CHEBI:43474"/>
        <dbReference type="ChEBI" id="CHEBI:83421"/>
        <dbReference type="EC" id="3.1.3.16"/>
    </reaction>
</comment>
<dbReference type="Proteomes" id="UP000653305">
    <property type="component" value="Unassembled WGS sequence"/>
</dbReference>
<dbReference type="FunFam" id="3.60.40.10:FF:000024">
    <property type="entry name" value="probable protein phosphatase 2C 33"/>
    <property type="match status" value="1"/>
</dbReference>
<evidence type="ECO:0000313" key="15">
    <source>
        <dbReference type="Proteomes" id="UP000653305"/>
    </source>
</evidence>
<evidence type="ECO:0000256" key="5">
    <source>
        <dbReference type="ARBA" id="ARBA00022723"/>
    </source>
</evidence>
<reference evidence="14" key="1">
    <citation type="submission" date="2020-07" db="EMBL/GenBank/DDBJ databases">
        <title>Ethylene signaling mediates host invasion by parasitic plants.</title>
        <authorList>
            <person name="Yoshida S."/>
        </authorList>
    </citation>
    <scope>NUCLEOTIDE SEQUENCE</scope>
    <source>
        <strain evidence="14">Okayama</strain>
    </source>
</reference>
<gene>
    <name evidence="14" type="ORF">PHJA_001204700</name>
</gene>
<sequence>MGICYSSANGKRKTGWESGNDKSDSKLKKGSSGDFATFISKLGGGGAAATAAAIVAEERALQQIPGRMFSNGASRIASLYTQQGKKGTNQDAMIFWENFCSWSDTNATFCGVFDGHGPYGHMAARRVRDALPVLIRSQWESKPQNDPNQEVALENGNNIEGMRCFDDFMDEDGCESLEAEEIEKIPEMHIPLKKSILKAFKLMDKELKMHPTIDCFCSGSTAVALIKQGQDLIIGNVGDSRAVLATRDNDNTLMAVQLTVDLKPNLPREAARIHKCKGRVFALQDEPEVARVWLPNSDSPGLAMARAFGDFCLKDFGLISIPDVYHHHVTERDEFVILATDGVWDVLSNKEAVDIVASAPSRGTASRALVDCATRAWRLKYPTSKNDDCAVVCLFLEAPMLQNDTSDIPEEEKKVSEEEANKVPSETDVEGSRAAFVVPHGTTKESSEIEPVVEEKTNNDKTNNNNNGQSKRSLAECLSTAEDEDWSALEGITRVNSLLSLPRFSPFDKRSASWRKWI</sequence>
<feature type="region of interest" description="Disordered" evidence="12">
    <location>
        <begin position="1"/>
        <end position="31"/>
    </location>
</feature>
<dbReference type="CDD" id="cd00143">
    <property type="entry name" value="PP2Cc"/>
    <property type="match status" value="1"/>
</dbReference>
<evidence type="ECO:0000256" key="2">
    <source>
        <dbReference type="ARBA" id="ARBA00001946"/>
    </source>
</evidence>
<evidence type="ECO:0000256" key="7">
    <source>
        <dbReference type="ARBA" id="ARBA00022842"/>
    </source>
</evidence>
<keyword evidence="8" id="KW-0904">Protein phosphatase</keyword>
<dbReference type="AlphaFoldDB" id="A0A830BV04"/>
<comment type="similarity">
    <text evidence="3">Belongs to the PP2C family.</text>
</comment>
<evidence type="ECO:0000256" key="4">
    <source>
        <dbReference type="ARBA" id="ARBA00013081"/>
    </source>
</evidence>
<dbReference type="InterPro" id="IPR001932">
    <property type="entry name" value="PPM-type_phosphatase-like_dom"/>
</dbReference>
<evidence type="ECO:0000256" key="8">
    <source>
        <dbReference type="ARBA" id="ARBA00022912"/>
    </source>
</evidence>
<evidence type="ECO:0000256" key="3">
    <source>
        <dbReference type="ARBA" id="ARBA00006702"/>
    </source>
</evidence>
<dbReference type="GO" id="GO:0046872">
    <property type="term" value="F:metal ion binding"/>
    <property type="evidence" value="ECO:0007669"/>
    <property type="project" value="UniProtKB-KW"/>
</dbReference>
<keyword evidence="7" id="KW-0460">Magnesium</keyword>
<dbReference type="PROSITE" id="PS51746">
    <property type="entry name" value="PPM_2"/>
    <property type="match status" value="1"/>
</dbReference>
<protein>
    <recommendedName>
        <fullName evidence="4">protein-serine/threonine phosphatase</fullName>
        <ecNumber evidence="4">3.1.3.16</ecNumber>
    </recommendedName>
</protein>
<feature type="compositionally biased region" description="Basic and acidic residues" evidence="12">
    <location>
        <begin position="442"/>
        <end position="459"/>
    </location>
</feature>
<evidence type="ECO:0000256" key="11">
    <source>
        <dbReference type="ARBA" id="ARBA00048336"/>
    </source>
</evidence>